<evidence type="ECO:0000259" key="4">
    <source>
        <dbReference type="SMART" id="SM00062"/>
    </source>
</evidence>
<dbReference type="PANTHER" id="PTHR35936">
    <property type="entry name" value="MEMBRANE-BOUND LYTIC MUREIN TRANSGLYCOSYLASE F"/>
    <property type="match status" value="1"/>
</dbReference>
<reference evidence="6" key="1">
    <citation type="journal article" date="2019" name="Int. J. Syst. Evol. Microbiol.">
        <title>The Global Catalogue of Microorganisms (GCM) 10K type strain sequencing project: providing services to taxonomists for standard genome sequencing and annotation.</title>
        <authorList>
            <consortium name="The Broad Institute Genomics Platform"/>
            <consortium name="The Broad Institute Genome Sequencing Center for Infectious Disease"/>
            <person name="Wu L."/>
            <person name="Ma J."/>
        </authorList>
    </citation>
    <scope>NUCLEOTIDE SEQUENCE [LARGE SCALE GENOMIC DNA]</scope>
    <source>
        <strain evidence="6">JCM 17555</strain>
    </source>
</reference>
<dbReference type="Gene3D" id="3.40.190.10">
    <property type="entry name" value="Periplasmic binding protein-like II"/>
    <property type="match status" value="2"/>
</dbReference>
<gene>
    <name evidence="5" type="ORF">GCM10022278_12350</name>
</gene>
<name>A0ABP7NW24_9GAMM</name>
<dbReference type="SUPFAM" id="SSF53850">
    <property type="entry name" value="Periplasmic binding protein-like II"/>
    <property type="match status" value="1"/>
</dbReference>
<dbReference type="InterPro" id="IPR001638">
    <property type="entry name" value="Solute-binding_3/MltF_N"/>
</dbReference>
<dbReference type="Pfam" id="PF00497">
    <property type="entry name" value="SBP_bac_3"/>
    <property type="match status" value="1"/>
</dbReference>
<keyword evidence="6" id="KW-1185">Reference proteome</keyword>
<evidence type="ECO:0000256" key="2">
    <source>
        <dbReference type="ARBA" id="ARBA00022729"/>
    </source>
</evidence>
<accession>A0ABP7NW24</accession>
<evidence type="ECO:0000313" key="6">
    <source>
        <dbReference type="Proteomes" id="UP001501337"/>
    </source>
</evidence>
<organism evidence="5 6">
    <name type="scientific">Allohahella marinimesophila</name>
    <dbReference type="NCBI Taxonomy" id="1054972"/>
    <lineage>
        <taxon>Bacteria</taxon>
        <taxon>Pseudomonadati</taxon>
        <taxon>Pseudomonadota</taxon>
        <taxon>Gammaproteobacteria</taxon>
        <taxon>Oceanospirillales</taxon>
        <taxon>Hahellaceae</taxon>
        <taxon>Allohahella</taxon>
    </lineage>
</organism>
<feature type="chain" id="PRO_5046806709" evidence="3">
    <location>
        <begin position="21"/>
        <end position="253"/>
    </location>
</feature>
<proteinExistence type="inferred from homology"/>
<sequence>MLQRLVLVTLFITLSSKATACTKILRWNDDPPFSFISAAHPTLPIGINIDVVREILSEMDCSLELTKMPWARALEALKAGKIDMVGGAFRTAERDTFALFSSKDFQSPNRLFQQTAAFDRWQVGALADIEDSEYRLGVQIGVSYSSEFERLRTRAGFEKQLVAVNERESLWKMLAMGRIDGVIADELTARAELNSLGLGLVIGPTDLIVADAPSYFAFSRETTSPEFVEAFSELLENMQNDGNFDAILERYLD</sequence>
<dbReference type="Proteomes" id="UP001501337">
    <property type="component" value="Unassembled WGS sequence"/>
</dbReference>
<dbReference type="PANTHER" id="PTHR35936:SF19">
    <property type="entry name" value="AMINO-ACID-BINDING PROTEIN YXEM-RELATED"/>
    <property type="match status" value="1"/>
</dbReference>
<dbReference type="RefSeq" id="WP_344804380.1">
    <property type="nucleotide sequence ID" value="NZ_BAABBO010000007.1"/>
</dbReference>
<dbReference type="SMART" id="SM00062">
    <property type="entry name" value="PBPb"/>
    <property type="match status" value="1"/>
</dbReference>
<comment type="caution">
    <text evidence="5">The sequence shown here is derived from an EMBL/GenBank/DDBJ whole genome shotgun (WGS) entry which is preliminary data.</text>
</comment>
<protein>
    <submittedName>
        <fullName evidence="5">Transporter substrate-binding domain-containing protein</fullName>
    </submittedName>
</protein>
<evidence type="ECO:0000256" key="3">
    <source>
        <dbReference type="SAM" id="SignalP"/>
    </source>
</evidence>
<dbReference type="EMBL" id="BAABBO010000007">
    <property type="protein sequence ID" value="GAA3955292.1"/>
    <property type="molecule type" value="Genomic_DNA"/>
</dbReference>
<evidence type="ECO:0000313" key="5">
    <source>
        <dbReference type="EMBL" id="GAA3955292.1"/>
    </source>
</evidence>
<evidence type="ECO:0000256" key="1">
    <source>
        <dbReference type="ARBA" id="ARBA00010333"/>
    </source>
</evidence>
<feature type="domain" description="Solute-binding protein family 3/N-terminal" evidence="4">
    <location>
        <begin position="42"/>
        <end position="253"/>
    </location>
</feature>
<comment type="similarity">
    <text evidence="1">Belongs to the bacterial solute-binding protein 3 family.</text>
</comment>
<keyword evidence="2 3" id="KW-0732">Signal</keyword>
<feature type="signal peptide" evidence="3">
    <location>
        <begin position="1"/>
        <end position="20"/>
    </location>
</feature>